<feature type="DNA-binding region" description="H-T-H motif" evidence="5">
    <location>
        <begin position="52"/>
        <end position="71"/>
    </location>
</feature>
<dbReference type="InterPro" id="IPR001647">
    <property type="entry name" value="HTH_TetR"/>
</dbReference>
<dbReference type="InterPro" id="IPR009057">
    <property type="entry name" value="Homeodomain-like_sf"/>
</dbReference>
<dbReference type="InterPro" id="IPR050109">
    <property type="entry name" value="HTH-type_TetR-like_transc_reg"/>
</dbReference>
<evidence type="ECO:0000256" key="2">
    <source>
        <dbReference type="ARBA" id="ARBA00023015"/>
    </source>
</evidence>
<dbReference type="SUPFAM" id="SSF46689">
    <property type="entry name" value="Homeodomain-like"/>
    <property type="match status" value="1"/>
</dbReference>
<keyword evidence="1" id="KW-0678">Repressor</keyword>
<dbReference type="RefSeq" id="WP_252816846.1">
    <property type="nucleotide sequence ID" value="NZ_JAMXQS010000002.1"/>
</dbReference>
<name>A0ABT1C4X3_9HYPH</name>
<dbReference type="PANTHER" id="PTHR30055:SF228">
    <property type="entry name" value="TRANSCRIPTIONAL REGULATOR-RELATED"/>
    <property type="match status" value="1"/>
</dbReference>
<dbReference type="EMBL" id="JAMXQS010000002">
    <property type="protein sequence ID" value="MCO6049265.1"/>
    <property type="molecule type" value="Genomic_DNA"/>
</dbReference>
<dbReference type="Pfam" id="PF13977">
    <property type="entry name" value="TetR_C_6"/>
    <property type="match status" value="1"/>
</dbReference>
<dbReference type="Gene3D" id="1.10.357.10">
    <property type="entry name" value="Tetracycline Repressor, domain 2"/>
    <property type="match status" value="1"/>
</dbReference>
<feature type="domain" description="HTH tetR-type" evidence="7">
    <location>
        <begin position="29"/>
        <end position="89"/>
    </location>
</feature>
<dbReference type="SUPFAM" id="SSF48498">
    <property type="entry name" value="Tetracyclin repressor-like, C-terminal domain"/>
    <property type="match status" value="1"/>
</dbReference>
<dbReference type="InterPro" id="IPR039538">
    <property type="entry name" value="BetI_C"/>
</dbReference>
<feature type="region of interest" description="Disordered" evidence="6">
    <location>
        <begin position="1"/>
        <end position="30"/>
    </location>
</feature>
<gene>
    <name evidence="8" type="ORF">NGM99_05605</name>
</gene>
<comment type="caution">
    <text evidence="8">The sequence shown here is derived from an EMBL/GenBank/DDBJ whole genome shotgun (WGS) entry which is preliminary data.</text>
</comment>
<dbReference type="Proteomes" id="UP001205906">
    <property type="component" value="Unassembled WGS sequence"/>
</dbReference>
<evidence type="ECO:0000256" key="6">
    <source>
        <dbReference type="SAM" id="MobiDB-lite"/>
    </source>
</evidence>
<evidence type="ECO:0000256" key="1">
    <source>
        <dbReference type="ARBA" id="ARBA00022491"/>
    </source>
</evidence>
<keyword evidence="4" id="KW-0804">Transcription</keyword>
<dbReference type="PROSITE" id="PS50977">
    <property type="entry name" value="HTH_TETR_2"/>
    <property type="match status" value="1"/>
</dbReference>
<evidence type="ECO:0000256" key="4">
    <source>
        <dbReference type="ARBA" id="ARBA00023163"/>
    </source>
</evidence>
<organism evidence="8 9">
    <name type="scientific">Mesorhizobium liriopis</name>
    <dbReference type="NCBI Taxonomy" id="2953882"/>
    <lineage>
        <taxon>Bacteria</taxon>
        <taxon>Pseudomonadati</taxon>
        <taxon>Pseudomonadota</taxon>
        <taxon>Alphaproteobacteria</taxon>
        <taxon>Hyphomicrobiales</taxon>
        <taxon>Phyllobacteriaceae</taxon>
        <taxon>Mesorhizobium</taxon>
    </lineage>
</organism>
<dbReference type="PANTHER" id="PTHR30055">
    <property type="entry name" value="HTH-TYPE TRANSCRIPTIONAL REGULATOR RUTR"/>
    <property type="match status" value="1"/>
</dbReference>
<keyword evidence="3 5" id="KW-0238">DNA-binding</keyword>
<evidence type="ECO:0000256" key="5">
    <source>
        <dbReference type="PROSITE-ProRule" id="PRU00335"/>
    </source>
</evidence>
<accession>A0ABT1C4X3</accession>
<evidence type="ECO:0000259" key="7">
    <source>
        <dbReference type="PROSITE" id="PS50977"/>
    </source>
</evidence>
<dbReference type="InterPro" id="IPR036271">
    <property type="entry name" value="Tet_transcr_reg_TetR-rel_C_sf"/>
</dbReference>
<keyword evidence="9" id="KW-1185">Reference proteome</keyword>
<protein>
    <submittedName>
        <fullName evidence="8">TetR family transcriptional regulator C-terminal domain-containing protein</fullName>
    </submittedName>
</protein>
<reference evidence="8 9" key="1">
    <citation type="submission" date="2022-06" db="EMBL/GenBank/DDBJ databases">
        <title>Mesorhizobium sp. strain RP14 Genome sequencing and assembly.</title>
        <authorList>
            <person name="Kim I."/>
        </authorList>
    </citation>
    <scope>NUCLEOTIDE SEQUENCE [LARGE SCALE GENOMIC DNA]</scope>
    <source>
        <strain evidence="9">RP14(2022)</strain>
    </source>
</reference>
<dbReference type="Pfam" id="PF00440">
    <property type="entry name" value="TetR_N"/>
    <property type="match status" value="1"/>
</dbReference>
<evidence type="ECO:0000313" key="8">
    <source>
        <dbReference type="EMBL" id="MCO6049265.1"/>
    </source>
</evidence>
<keyword evidence="2" id="KW-0805">Transcription regulation</keyword>
<proteinExistence type="predicted"/>
<sequence length="221" mass="24136">MKAVAATRKAVPAESSPRPGPSKREDQVAERRRTLLDATLAVIARKGLTGVTISDIASEAQCSFGVVSFHFKSKDGIVLAALDHIVERYDRTLNVPSPSDDNPAGRLRAMLELDFNAQISGADSIAVFSAFWAESVRNPEYRRRCAELKGRYDAVVEADVAALARQRGIDLDPALVARSFNAMIDGLWISNQVHDTVGSEGLQLAKNACLFYLKSIFPQDF</sequence>
<evidence type="ECO:0000256" key="3">
    <source>
        <dbReference type="ARBA" id="ARBA00023125"/>
    </source>
</evidence>
<evidence type="ECO:0000313" key="9">
    <source>
        <dbReference type="Proteomes" id="UP001205906"/>
    </source>
</evidence>